<name>A0ABR2L0I9_9EUKA</name>
<protein>
    <recommendedName>
        <fullName evidence="3">FCP1 homology domain-containing protein</fullName>
    </recommendedName>
</protein>
<dbReference type="EMBL" id="JAPFFF010000002">
    <property type="protein sequence ID" value="KAK8896876.1"/>
    <property type="molecule type" value="Genomic_DNA"/>
</dbReference>
<gene>
    <name evidence="1" type="ORF">M9Y10_014802</name>
</gene>
<comment type="caution">
    <text evidence="1">The sequence shown here is derived from an EMBL/GenBank/DDBJ whole genome shotgun (WGS) entry which is preliminary data.</text>
</comment>
<evidence type="ECO:0008006" key="3">
    <source>
        <dbReference type="Google" id="ProtNLM"/>
    </source>
</evidence>
<evidence type="ECO:0000313" key="2">
    <source>
        <dbReference type="Proteomes" id="UP001470230"/>
    </source>
</evidence>
<proteinExistence type="predicted"/>
<reference evidence="1 2" key="1">
    <citation type="submission" date="2024-04" db="EMBL/GenBank/DDBJ databases">
        <title>Tritrichomonas musculus Genome.</title>
        <authorList>
            <person name="Alves-Ferreira E."/>
            <person name="Grigg M."/>
            <person name="Lorenzi H."/>
            <person name="Galac M."/>
        </authorList>
    </citation>
    <scope>NUCLEOTIDE SEQUENCE [LARGE SCALE GENOMIC DNA]</scope>
    <source>
        <strain evidence="1 2">EAF2021</strain>
    </source>
</reference>
<sequence length="181" mass="20458">MKGHIVSLYNSNDEFIASINENDQHKIINFGESNGVLAIERISQKVEEFSYLYIILDKANMNENPPKCDDIYISSNSVSSFTIKSFESTFGNFDTSLSKSNNFCLWFTFPFYSSVNSIVNLPHSQVLIVDDAKISTHAAELDVKGYNLLYKLLNTSKGNIHENDIFNCMPEDPNDLSNFVS</sequence>
<accession>A0ABR2L0I9</accession>
<evidence type="ECO:0000313" key="1">
    <source>
        <dbReference type="EMBL" id="KAK8896876.1"/>
    </source>
</evidence>
<dbReference type="Proteomes" id="UP001470230">
    <property type="component" value="Unassembled WGS sequence"/>
</dbReference>
<keyword evidence="2" id="KW-1185">Reference proteome</keyword>
<organism evidence="1 2">
    <name type="scientific">Tritrichomonas musculus</name>
    <dbReference type="NCBI Taxonomy" id="1915356"/>
    <lineage>
        <taxon>Eukaryota</taxon>
        <taxon>Metamonada</taxon>
        <taxon>Parabasalia</taxon>
        <taxon>Tritrichomonadida</taxon>
        <taxon>Tritrichomonadidae</taxon>
        <taxon>Tritrichomonas</taxon>
    </lineage>
</organism>